<proteinExistence type="predicted"/>
<accession>A0A2W2DW92</accession>
<dbReference type="InterPro" id="IPR036397">
    <property type="entry name" value="RNaseH_sf"/>
</dbReference>
<evidence type="ECO:0000313" key="3">
    <source>
        <dbReference type="Proteomes" id="UP000248749"/>
    </source>
</evidence>
<dbReference type="InterPro" id="IPR047655">
    <property type="entry name" value="Transpos_IS630-like"/>
</dbReference>
<evidence type="ECO:0000259" key="1">
    <source>
        <dbReference type="Pfam" id="PF13358"/>
    </source>
</evidence>
<dbReference type="GO" id="GO:0003676">
    <property type="term" value="F:nucleic acid binding"/>
    <property type="evidence" value="ECO:0007669"/>
    <property type="project" value="InterPro"/>
</dbReference>
<dbReference type="InterPro" id="IPR012337">
    <property type="entry name" value="RNaseH-like_sf"/>
</dbReference>
<dbReference type="InterPro" id="IPR052702">
    <property type="entry name" value="MscS-like_channel"/>
</dbReference>
<reference evidence="2 3" key="1">
    <citation type="submission" date="2018-01" db="EMBL/GenBank/DDBJ databases">
        <title>Draft genome sequence of Salinispora sp. 13K206.</title>
        <authorList>
            <person name="Sahin N."/>
            <person name="Saygin H."/>
            <person name="Ay H."/>
        </authorList>
    </citation>
    <scope>NUCLEOTIDE SEQUENCE [LARGE SCALE GENOMIC DNA]</scope>
    <source>
        <strain evidence="2 3">13K206</strain>
    </source>
</reference>
<dbReference type="Proteomes" id="UP000248749">
    <property type="component" value="Unassembled WGS sequence"/>
</dbReference>
<dbReference type="PANTHER" id="PTHR30347">
    <property type="entry name" value="POTASSIUM CHANNEL RELATED"/>
    <property type="match status" value="1"/>
</dbReference>
<dbReference type="InterPro" id="IPR038717">
    <property type="entry name" value="Tc1-like_DDE_dom"/>
</dbReference>
<protein>
    <submittedName>
        <fullName evidence="2">IS630 family transposase</fullName>
    </submittedName>
</protein>
<sequence length="365" mass="41076">MGDGRGPKLALLELTAEEREVLQGLARRPKTAQALAVRARIVLACAEGLSNSEVSRRRGVSLPTVGKWRKRFVIDRVDGLRDEPRPGAPRKIGDAQVEAVITKTLEELPSDQDSHWSTRSMAKAVGLNQTAVSRIWRAFGLKPHLVDSWKLSNDPLFIDKVRDIVGLYLDPPEAAMVLAVDEKSQMQALDRTAPMLPMMPGAPGRVTHDYVRHGTTSLFAALDVATGKVIGQTQRKHRHQEFLRFLRTIDQATPPKLDLHLVLGNYATHKTPAIQQWLLKHPRFHLHFTPTYSSWLNLVERWFAELTNRKLRRSAHRSVAALEADVTAWIEAWNADPKPFVWTETADDILETIAAYCQRIDDSGH</sequence>
<feature type="domain" description="Tc1-like transposase DDE" evidence="1">
    <location>
        <begin position="181"/>
        <end position="321"/>
    </location>
</feature>
<dbReference type="Pfam" id="PF13565">
    <property type="entry name" value="HTH_32"/>
    <property type="match status" value="1"/>
</dbReference>
<comment type="caution">
    <text evidence="2">The sequence shown here is derived from an EMBL/GenBank/DDBJ whole genome shotgun (WGS) entry which is preliminary data.</text>
</comment>
<dbReference type="AlphaFoldDB" id="A0A2W2DW92"/>
<name>A0A2W2DW92_9ACTN</name>
<dbReference type="EMBL" id="POUB01000028">
    <property type="protein sequence ID" value="PZG01457.1"/>
    <property type="molecule type" value="Genomic_DNA"/>
</dbReference>
<dbReference type="PANTHER" id="PTHR30347:SF1">
    <property type="entry name" value="MECHANOSENSITIVE CHANNEL MSCK"/>
    <property type="match status" value="1"/>
</dbReference>
<dbReference type="Pfam" id="PF13358">
    <property type="entry name" value="DDE_3"/>
    <property type="match status" value="1"/>
</dbReference>
<dbReference type="OrthoDB" id="2375382at2"/>
<evidence type="ECO:0000313" key="2">
    <source>
        <dbReference type="EMBL" id="PZG01457.1"/>
    </source>
</evidence>
<dbReference type="NCBIfam" id="NF033545">
    <property type="entry name" value="transpos_IS630"/>
    <property type="match status" value="1"/>
</dbReference>
<keyword evidence="3" id="KW-1185">Reference proteome</keyword>
<dbReference type="SUPFAM" id="SSF53098">
    <property type="entry name" value="Ribonuclease H-like"/>
    <property type="match status" value="1"/>
</dbReference>
<dbReference type="InterPro" id="IPR009057">
    <property type="entry name" value="Homeodomain-like_sf"/>
</dbReference>
<gene>
    <name evidence="2" type="ORF">C1I99_06935</name>
</gene>
<dbReference type="SUPFAM" id="SSF46689">
    <property type="entry name" value="Homeodomain-like"/>
    <property type="match status" value="1"/>
</dbReference>
<dbReference type="Gene3D" id="3.30.420.10">
    <property type="entry name" value="Ribonuclease H-like superfamily/Ribonuclease H"/>
    <property type="match status" value="1"/>
</dbReference>
<organism evidence="2 3">
    <name type="scientific">Micromonospora deserti</name>
    <dbReference type="NCBI Taxonomy" id="2070366"/>
    <lineage>
        <taxon>Bacteria</taxon>
        <taxon>Bacillati</taxon>
        <taxon>Actinomycetota</taxon>
        <taxon>Actinomycetes</taxon>
        <taxon>Micromonosporales</taxon>
        <taxon>Micromonosporaceae</taxon>
        <taxon>Micromonospora</taxon>
    </lineage>
</organism>